<dbReference type="PANTHER" id="PTHR43236">
    <property type="entry name" value="ANTITOXIN HIGA1"/>
    <property type="match status" value="1"/>
</dbReference>
<accession>A0A1D9LNK5</accession>
<proteinExistence type="inferred from homology"/>
<dbReference type="Proteomes" id="UP000178776">
    <property type="component" value="Chromosome"/>
</dbReference>
<sequence>MLGYTQAHVADSLGVSQGFLSKLEQGLKEIDEPLLDKLCDVLRCRRSFFAHSERIYGAPLSTHPMFRKHASVGQKVLDKLLADVNARIAHFRLMLSGLEMQPDFPLPQYDLDDLPKGAVQAAQYVRRAWQLPDGPIANLTVLCERAGCLVFACDMSEAKIDGISYRIAGLPPLIFLNKDLPGDRWRFTLAHELGHLVMHAYPNPEMEDQANEFASELLMPEKDIGRDLRNIDLARAGMLKPIWKVSMGALLVRAKRLQKITEGQSTYLWRTMSMLGYRTAEPAELSIPRERTTLVPSVFEHYKGQLEYNEEEISELLGLYPEDVPQLYELSNWKNRLQLVDGRQAAKPLRLA</sequence>
<name>A0A1D9LNK5_9NEIS</name>
<evidence type="ECO:0000313" key="4">
    <source>
        <dbReference type="Proteomes" id="UP000178776"/>
    </source>
</evidence>
<dbReference type="Gene3D" id="1.10.10.2910">
    <property type="match status" value="1"/>
</dbReference>
<dbReference type="Gene3D" id="1.10.260.40">
    <property type="entry name" value="lambda repressor-like DNA-binding domains"/>
    <property type="match status" value="1"/>
</dbReference>
<dbReference type="InterPro" id="IPR001387">
    <property type="entry name" value="Cro/C1-type_HTH"/>
</dbReference>
<evidence type="ECO:0000313" key="3">
    <source>
        <dbReference type="EMBL" id="AOZ52832.1"/>
    </source>
</evidence>
<dbReference type="SMART" id="SM00530">
    <property type="entry name" value="HTH_XRE"/>
    <property type="match status" value="1"/>
</dbReference>
<dbReference type="PANTHER" id="PTHR43236:SF1">
    <property type="entry name" value="BLL7220 PROTEIN"/>
    <property type="match status" value="1"/>
</dbReference>
<dbReference type="Pfam" id="PF06114">
    <property type="entry name" value="Peptidase_M78"/>
    <property type="match status" value="1"/>
</dbReference>
<evidence type="ECO:0000256" key="1">
    <source>
        <dbReference type="ARBA" id="ARBA00007227"/>
    </source>
</evidence>
<protein>
    <recommendedName>
        <fullName evidence="2">HTH cro/C1-type domain-containing protein</fullName>
    </recommendedName>
</protein>
<dbReference type="EMBL" id="CP017707">
    <property type="protein sequence ID" value="AOZ52832.1"/>
    <property type="molecule type" value="Genomic_DNA"/>
</dbReference>
<dbReference type="InterPro" id="IPR010982">
    <property type="entry name" value="Lambda_DNA-bd_dom_sf"/>
</dbReference>
<dbReference type="GO" id="GO:0003677">
    <property type="term" value="F:DNA binding"/>
    <property type="evidence" value="ECO:0007669"/>
    <property type="project" value="InterPro"/>
</dbReference>
<evidence type="ECO:0000259" key="2">
    <source>
        <dbReference type="PROSITE" id="PS50943"/>
    </source>
</evidence>
<dbReference type="CDD" id="cd00093">
    <property type="entry name" value="HTH_XRE"/>
    <property type="match status" value="1"/>
</dbReference>
<dbReference type="Pfam" id="PF01381">
    <property type="entry name" value="HTH_3"/>
    <property type="match status" value="1"/>
</dbReference>
<dbReference type="KEGG" id="cvc:BKX93_10635"/>
<dbReference type="InterPro" id="IPR010359">
    <property type="entry name" value="IrrE_HExxH"/>
</dbReference>
<dbReference type="SUPFAM" id="SSF47413">
    <property type="entry name" value="lambda repressor-like DNA-binding domains"/>
    <property type="match status" value="1"/>
</dbReference>
<dbReference type="PROSITE" id="PS50943">
    <property type="entry name" value="HTH_CROC1"/>
    <property type="match status" value="1"/>
</dbReference>
<comment type="similarity">
    <text evidence="1">Belongs to the short-chain fatty acyl-CoA assimilation regulator (ScfR) family.</text>
</comment>
<dbReference type="AlphaFoldDB" id="A0A1D9LNK5"/>
<dbReference type="STRING" id="1108595.BKX93_10635"/>
<dbReference type="InterPro" id="IPR052345">
    <property type="entry name" value="Rad_response_metalloprotease"/>
</dbReference>
<organism evidence="3 4">
    <name type="scientific">Chromobacterium vaccinii</name>
    <dbReference type="NCBI Taxonomy" id="1108595"/>
    <lineage>
        <taxon>Bacteria</taxon>
        <taxon>Pseudomonadati</taxon>
        <taxon>Pseudomonadota</taxon>
        <taxon>Betaproteobacteria</taxon>
        <taxon>Neisseriales</taxon>
        <taxon>Chromobacteriaceae</taxon>
        <taxon>Chromobacterium</taxon>
    </lineage>
</organism>
<feature type="domain" description="HTH cro/C1-type" evidence="2">
    <location>
        <begin position="2"/>
        <end position="49"/>
    </location>
</feature>
<reference evidence="3 4" key="1">
    <citation type="submission" date="2016-10" db="EMBL/GenBank/DDBJ databases">
        <title>Chromobacterium muskegensis sp. nov., an insecticidal bacterium isolated from Sphagnum bogs.</title>
        <authorList>
            <person name="Sparks M.E."/>
            <person name="Blackburn M.B."/>
            <person name="Gundersen-Rindal D.E."/>
            <person name="Mitchell A."/>
            <person name="Farrar R."/>
            <person name="Kuhar D."/>
        </authorList>
    </citation>
    <scope>NUCLEOTIDE SEQUENCE [LARGE SCALE GENOMIC DNA]</scope>
    <source>
        <strain evidence="3 4">21-1</strain>
    </source>
</reference>
<gene>
    <name evidence="3" type="ORF">BKX93_10635</name>
</gene>